<dbReference type="Proteomes" id="UP001152519">
    <property type="component" value="Unassembled WGS sequence"/>
</dbReference>
<dbReference type="AlphaFoldDB" id="A0A9W4E057"/>
<comment type="caution">
    <text evidence="2">The sequence shown here is derived from an EMBL/GenBank/DDBJ whole genome shotgun (WGS) entry which is preliminary data.</text>
</comment>
<proteinExistence type="predicted"/>
<evidence type="ECO:0000313" key="3">
    <source>
        <dbReference type="Proteomes" id="UP001152519"/>
    </source>
</evidence>
<organism evidence="2 3">
    <name type="scientific">Actinacidiphila cocklensis</name>
    <dbReference type="NCBI Taxonomy" id="887465"/>
    <lineage>
        <taxon>Bacteria</taxon>
        <taxon>Bacillati</taxon>
        <taxon>Actinomycetota</taxon>
        <taxon>Actinomycetes</taxon>
        <taxon>Kitasatosporales</taxon>
        <taxon>Streptomycetaceae</taxon>
        <taxon>Actinacidiphila</taxon>
    </lineage>
</organism>
<reference evidence="2" key="1">
    <citation type="submission" date="2021-05" db="EMBL/GenBank/DDBJ databases">
        <authorList>
            <person name="Arsene-Ploetze F."/>
        </authorList>
    </citation>
    <scope>NUCLEOTIDE SEQUENCE</scope>
    <source>
        <strain evidence="2">DSM 42138</strain>
    </source>
</reference>
<evidence type="ECO:0000313" key="2">
    <source>
        <dbReference type="EMBL" id="CAG6399039.1"/>
    </source>
</evidence>
<gene>
    <name evidence="2" type="ORF">SCOCK_80194</name>
</gene>
<keyword evidence="3" id="KW-1185">Reference proteome</keyword>
<name>A0A9W4E057_9ACTN</name>
<feature type="compositionally biased region" description="Basic and acidic residues" evidence="1">
    <location>
        <begin position="84"/>
        <end position="93"/>
    </location>
</feature>
<evidence type="ECO:0000256" key="1">
    <source>
        <dbReference type="SAM" id="MobiDB-lite"/>
    </source>
</evidence>
<accession>A0A9W4E057</accession>
<sequence>MTRTTARAAQTSEVPELRVSRQWHFCHPSANCREIPPRLLRPYKGWLPLSHMVDTTEELVTNAKEGVLPNSWPWRAHRRGMGNAERHGSPDPG</sequence>
<dbReference type="EMBL" id="CAJSLV010000114">
    <property type="protein sequence ID" value="CAG6399039.1"/>
    <property type="molecule type" value="Genomic_DNA"/>
</dbReference>
<protein>
    <submittedName>
        <fullName evidence="2">Uncharacterized protein</fullName>
    </submittedName>
</protein>
<feature type="region of interest" description="Disordered" evidence="1">
    <location>
        <begin position="70"/>
        <end position="93"/>
    </location>
</feature>